<organism evidence="1 2">
    <name type="scientific">Camelus bactrianus</name>
    <name type="common">Bactrian camel</name>
    <dbReference type="NCBI Taxonomy" id="9837"/>
    <lineage>
        <taxon>Eukaryota</taxon>
        <taxon>Metazoa</taxon>
        <taxon>Chordata</taxon>
        <taxon>Craniata</taxon>
        <taxon>Vertebrata</taxon>
        <taxon>Euteleostomi</taxon>
        <taxon>Mammalia</taxon>
        <taxon>Eutheria</taxon>
        <taxon>Laurasiatheria</taxon>
        <taxon>Artiodactyla</taxon>
        <taxon>Tylopoda</taxon>
        <taxon>Camelidae</taxon>
        <taxon>Camelus</taxon>
    </lineage>
</organism>
<protein>
    <submittedName>
        <fullName evidence="2">NUT family member 2G-like</fullName>
    </submittedName>
</protein>
<accession>A0AC58PNP6</accession>
<sequence>MEFEAKEEMEIQQVQWMKWVQGLPSPIPPKPEPWGPPAPKVGPQPGSHLPTGAERKACVPRKAGPRAQLAHRQPHRSQWPRETKAPKESPPEAVKEHEDILEELLGPVHSATGEPEAACPEDGTYPDLGLLSYMDQLCSQEDFVTKVEAVIHPQFLTDLLSPEPQLDLLALAEELEQEEGLALEELPRPGRRLCVEARCLLRSCPSPPSGSQGSPLTARKEDVRPICRREQQEEEEEAPAGSSGLAPQGAPGGAQGLLLTQRWSRLTWGAGREGGTIGAEGGPCAFSPEDSAVIPDTQSLWAFPANTLAANVDDCVDQKAGGRLQQVDQQDERPGRWCETARALAEGAAPTAARAAPPHRCGAPEPRPPPTAAERAAAGGSPAPLGAR</sequence>
<evidence type="ECO:0000313" key="2">
    <source>
        <dbReference type="RefSeq" id="XP_074211661.1"/>
    </source>
</evidence>
<evidence type="ECO:0000313" key="1">
    <source>
        <dbReference type="Proteomes" id="UP001732780"/>
    </source>
</evidence>
<keyword evidence="1" id="KW-1185">Reference proteome</keyword>
<name>A0AC58PNP6_CAMBA</name>
<proteinExistence type="predicted"/>
<dbReference type="RefSeq" id="XP_074211661.1">
    <property type="nucleotide sequence ID" value="XM_074355560.1"/>
</dbReference>
<dbReference type="Proteomes" id="UP001732780">
    <property type="component" value="Chromosome 31"/>
</dbReference>
<reference evidence="2" key="1">
    <citation type="submission" date="2025-08" db="UniProtKB">
        <authorList>
            <consortium name="RefSeq"/>
        </authorList>
    </citation>
    <scope>IDENTIFICATION</scope>
    <source>
        <tissue evidence="2">Blood</tissue>
    </source>
</reference>
<gene>
    <name evidence="2" type="primary">LOC105065438</name>
</gene>